<reference evidence="1 2" key="1">
    <citation type="submission" date="2020-01" db="EMBL/GenBank/DDBJ databases">
        <title>Complete and circular genome sequences of six lactobacillus isolates from horses.</title>
        <authorList>
            <person name="Hassan H.M."/>
        </authorList>
    </citation>
    <scope>NUCLEOTIDE SEQUENCE [LARGE SCALE GENOMIC DNA]</scope>
    <source>
        <strain evidence="1 2">1D</strain>
    </source>
</reference>
<gene>
    <name evidence="1" type="ORF">GTO85_02760</name>
</gene>
<protein>
    <submittedName>
        <fullName evidence="1">Uncharacterized protein</fullName>
    </submittedName>
</protein>
<evidence type="ECO:0000313" key="1">
    <source>
        <dbReference type="EMBL" id="QLL73368.1"/>
    </source>
</evidence>
<dbReference type="Proteomes" id="UP000510660">
    <property type="component" value="Chromosome"/>
</dbReference>
<organism evidence="1 2">
    <name type="scientific">Lactobacillus crispatus</name>
    <dbReference type="NCBI Taxonomy" id="47770"/>
    <lineage>
        <taxon>Bacteria</taxon>
        <taxon>Bacillati</taxon>
        <taxon>Bacillota</taxon>
        <taxon>Bacilli</taxon>
        <taxon>Lactobacillales</taxon>
        <taxon>Lactobacillaceae</taxon>
        <taxon>Lactobacillus</taxon>
    </lineage>
</organism>
<sequence>MKKDMYEDAAERLLINGRYKLINKNVKWMSHSLRSRTKSLMRYQNLNEKEAFNEIVHTTQDALSTTDFRKYYDNNLVS</sequence>
<dbReference type="AlphaFoldDB" id="A0A7H9E6W0"/>
<accession>A0A7H9E6W0</accession>
<name>A0A7H9E6W0_9LACO</name>
<proteinExistence type="predicted"/>
<dbReference type="EMBL" id="CP047415">
    <property type="protein sequence ID" value="QLL73368.1"/>
    <property type="molecule type" value="Genomic_DNA"/>
</dbReference>
<dbReference type="RefSeq" id="WP_180861637.1">
    <property type="nucleotide sequence ID" value="NZ_CP047415.1"/>
</dbReference>
<evidence type="ECO:0000313" key="2">
    <source>
        <dbReference type="Proteomes" id="UP000510660"/>
    </source>
</evidence>